<dbReference type="NCBIfam" id="TIGR01730">
    <property type="entry name" value="RND_mfp"/>
    <property type="match status" value="1"/>
</dbReference>
<dbReference type="Gene3D" id="2.40.50.100">
    <property type="match status" value="1"/>
</dbReference>
<dbReference type="OrthoDB" id="9791520at2"/>
<organism evidence="4 5">
    <name type="scientific">Roseisalinus antarcticus</name>
    <dbReference type="NCBI Taxonomy" id="254357"/>
    <lineage>
        <taxon>Bacteria</taxon>
        <taxon>Pseudomonadati</taxon>
        <taxon>Pseudomonadota</taxon>
        <taxon>Alphaproteobacteria</taxon>
        <taxon>Rhodobacterales</taxon>
        <taxon>Roseobacteraceae</taxon>
        <taxon>Roseisalinus</taxon>
    </lineage>
</organism>
<evidence type="ECO:0000313" key="4">
    <source>
        <dbReference type="EMBL" id="SLN65976.1"/>
    </source>
</evidence>
<dbReference type="AlphaFoldDB" id="A0A1Y5TK56"/>
<keyword evidence="5" id="KW-1185">Reference proteome</keyword>
<protein>
    <submittedName>
        <fullName evidence="4">Cobalt-zinc-cadmium resistance protein CzcB</fullName>
    </submittedName>
</protein>
<dbReference type="PANTHER" id="PTHR30469">
    <property type="entry name" value="MULTIDRUG RESISTANCE PROTEIN MDTA"/>
    <property type="match status" value="1"/>
</dbReference>
<dbReference type="GO" id="GO:0015562">
    <property type="term" value="F:efflux transmembrane transporter activity"/>
    <property type="evidence" value="ECO:0007669"/>
    <property type="project" value="TreeGrafter"/>
</dbReference>
<dbReference type="PANTHER" id="PTHR30469:SF15">
    <property type="entry name" value="HLYD FAMILY OF SECRETION PROTEINS"/>
    <property type="match status" value="1"/>
</dbReference>
<dbReference type="InterPro" id="IPR006143">
    <property type="entry name" value="RND_pump_MFP"/>
</dbReference>
<name>A0A1Y5TK56_9RHOB</name>
<feature type="domain" description="CzcB-like barrel-sandwich hybrid" evidence="3">
    <location>
        <begin position="36"/>
        <end position="189"/>
    </location>
</feature>
<evidence type="ECO:0000259" key="3">
    <source>
        <dbReference type="Pfam" id="PF25973"/>
    </source>
</evidence>
<dbReference type="RefSeq" id="WP_085879919.1">
    <property type="nucleotide sequence ID" value="NZ_FWFZ01000018.1"/>
</dbReference>
<dbReference type="GO" id="GO:1990281">
    <property type="term" value="C:efflux pump complex"/>
    <property type="evidence" value="ECO:0007669"/>
    <property type="project" value="TreeGrafter"/>
</dbReference>
<dbReference type="Gene3D" id="2.40.30.170">
    <property type="match status" value="1"/>
</dbReference>
<dbReference type="Pfam" id="PF25973">
    <property type="entry name" value="BSH_CzcB"/>
    <property type="match status" value="1"/>
</dbReference>
<dbReference type="EMBL" id="FWFZ01000018">
    <property type="protein sequence ID" value="SLN65976.1"/>
    <property type="molecule type" value="Genomic_DNA"/>
</dbReference>
<dbReference type="Proteomes" id="UP000193900">
    <property type="component" value="Unassembled WGS sequence"/>
</dbReference>
<evidence type="ECO:0000313" key="5">
    <source>
        <dbReference type="Proteomes" id="UP000193900"/>
    </source>
</evidence>
<comment type="similarity">
    <text evidence="1">Belongs to the membrane fusion protein (MFP) (TC 8.A.1) family.</text>
</comment>
<accession>A0A1Y5TK56</accession>
<evidence type="ECO:0000256" key="2">
    <source>
        <dbReference type="SAM" id="SignalP"/>
    </source>
</evidence>
<reference evidence="4 5" key="1">
    <citation type="submission" date="2017-03" db="EMBL/GenBank/DDBJ databases">
        <authorList>
            <person name="Afonso C.L."/>
            <person name="Miller P.J."/>
            <person name="Scott M.A."/>
            <person name="Spackman E."/>
            <person name="Goraichik I."/>
            <person name="Dimitrov K.M."/>
            <person name="Suarez D.L."/>
            <person name="Swayne D.E."/>
        </authorList>
    </citation>
    <scope>NUCLEOTIDE SEQUENCE [LARGE SCALE GENOMIC DNA]</scope>
    <source>
        <strain evidence="4 5">CECT 7023</strain>
    </source>
</reference>
<feature type="signal peptide" evidence="2">
    <location>
        <begin position="1"/>
        <end position="21"/>
    </location>
</feature>
<proteinExistence type="inferred from homology"/>
<dbReference type="SUPFAM" id="SSF111369">
    <property type="entry name" value="HlyD-like secretion proteins"/>
    <property type="match status" value="1"/>
</dbReference>
<gene>
    <name evidence="4" type="primary">czcB</name>
    <name evidence="4" type="ORF">ROA7023_03115</name>
</gene>
<dbReference type="InterPro" id="IPR058647">
    <property type="entry name" value="BSH_CzcB-like"/>
</dbReference>
<feature type="chain" id="PRO_5012780111" evidence="2">
    <location>
        <begin position="22"/>
        <end position="267"/>
    </location>
</feature>
<evidence type="ECO:0000256" key="1">
    <source>
        <dbReference type="ARBA" id="ARBA00009477"/>
    </source>
</evidence>
<keyword evidence="2" id="KW-0732">Signal</keyword>
<sequence>MRSLASPCLVALLLLPGSIVAAQDAVYDCVIEPALTVEIASAEGGTLQEVLVGRGDTVSRGDVLARLDSTVEETTVALMEERSRSDAGIIAQVARLQLSQSQLDRVSTLVERNIGAVGQLEEAQATVEVARGDLSLARLNQRIAALEFERAQETLDRRTIRSPIDGVIVERLLYSGEYADRDKPIFVIAQIDPLHVEVFLPVEIFGSVEIGREAIIDPAPPIEGRYTGTITVIDRVFDAASGTFGLRVDLENPAFEVPAGHRCTVRF</sequence>
<dbReference type="Gene3D" id="1.10.287.470">
    <property type="entry name" value="Helix hairpin bin"/>
    <property type="match status" value="1"/>
</dbReference>